<gene>
    <name evidence="2" type="ORF">PENVUL_c008G09196</name>
</gene>
<evidence type="ECO:0000256" key="1">
    <source>
        <dbReference type="SAM" id="MobiDB-lite"/>
    </source>
</evidence>
<dbReference type="OrthoDB" id="4288160at2759"/>
<accession>A0A1V6S500</accession>
<reference evidence="3" key="1">
    <citation type="journal article" date="2017" name="Nat. Microbiol.">
        <title>Global analysis of biosynthetic gene clusters reveals vast potential of secondary metabolite production in Penicillium species.</title>
        <authorList>
            <person name="Nielsen J.C."/>
            <person name="Grijseels S."/>
            <person name="Prigent S."/>
            <person name="Ji B."/>
            <person name="Dainat J."/>
            <person name="Nielsen K.F."/>
            <person name="Frisvad J.C."/>
            <person name="Workman M."/>
            <person name="Nielsen J."/>
        </authorList>
    </citation>
    <scope>NUCLEOTIDE SEQUENCE [LARGE SCALE GENOMIC DNA]</scope>
    <source>
        <strain evidence="3">IBT 29486</strain>
    </source>
</reference>
<dbReference type="EMBL" id="MDYP01000008">
    <property type="protein sequence ID" value="OQE08814.1"/>
    <property type="molecule type" value="Genomic_DNA"/>
</dbReference>
<feature type="region of interest" description="Disordered" evidence="1">
    <location>
        <begin position="1"/>
        <end position="29"/>
    </location>
</feature>
<proteinExistence type="predicted"/>
<protein>
    <submittedName>
        <fullName evidence="2">Uncharacterized protein</fullName>
    </submittedName>
</protein>
<dbReference type="Proteomes" id="UP000191518">
    <property type="component" value="Unassembled WGS sequence"/>
</dbReference>
<organism evidence="2 3">
    <name type="scientific">Penicillium vulpinum</name>
    <dbReference type="NCBI Taxonomy" id="29845"/>
    <lineage>
        <taxon>Eukaryota</taxon>
        <taxon>Fungi</taxon>
        <taxon>Dikarya</taxon>
        <taxon>Ascomycota</taxon>
        <taxon>Pezizomycotina</taxon>
        <taxon>Eurotiomycetes</taxon>
        <taxon>Eurotiomycetidae</taxon>
        <taxon>Eurotiales</taxon>
        <taxon>Aspergillaceae</taxon>
        <taxon>Penicillium</taxon>
    </lineage>
</organism>
<keyword evidence="3" id="KW-1185">Reference proteome</keyword>
<name>A0A1V6S500_9EURO</name>
<dbReference type="AlphaFoldDB" id="A0A1V6S500"/>
<comment type="caution">
    <text evidence="2">The sequence shown here is derived from an EMBL/GenBank/DDBJ whole genome shotgun (WGS) entry which is preliminary data.</text>
</comment>
<sequence>MSTSQSPNAGGNPRLDFNPVPGRVTGNDPRSEGSYWRPYGYYMPQFWVDKLICDCPNHKQQYHWPIHHAELVFSPCAFRCPFCDEFNKAEKPRLMAANLRRHITKTHIEGNPGRFGTLVVKPGLIGGMEQPATHESYLRGPPRSDSPTC</sequence>
<evidence type="ECO:0000313" key="2">
    <source>
        <dbReference type="EMBL" id="OQE08814.1"/>
    </source>
</evidence>
<evidence type="ECO:0000313" key="3">
    <source>
        <dbReference type="Proteomes" id="UP000191518"/>
    </source>
</evidence>